<dbReference type="Pfam" id="PF11991">
    <property type="entry name" value="Trp_DMAT"/>
    <property type="match status" value="1"/>
</dbReference>
<dbReference type="AlphaFoldDB" id="A0A224AU09"/>
<dbReference type="RefSeq" id="WP_189280583.1">
    <property type="nucleotide sequence ID" value="NZ_BMRN01000032.1"/>
</dbReference>
<reference evidence="2" key="1">
    <citation type="journal article" date="2017" name="J. Biol. Chem.">
        <title>Identification and characterization of a bacterial cytochrome P450 monooxygenase catalyzing the 3-nitration of tyrosine in rufomycin biosynthesis.</title>
        <authorList>
            <person name="Tomita H."/>
            <person name="Katsuyama Y."/>
            <person name="Minami H."/>
            <person name="Ohnishi Y."/>
        </authorList>
    </citation>
    <scope>NUCLEOTIDE SEQUENCE</scope>
</reference>
<protein>
    <submittedName>
        <fullName evidence="2">Tryptophan N-dimethylallyltransferase</fullName>
    </submittedName>
</protein>
<organism evidence="2">
    <name type="scientific">Streptomyces atratus</name>
    <dbReference type="NCBI Taxonomy" id="1893"/>
    <lineage>
        <taxon>Bacteria</taxon>
        <taxon>Bacillati</taxon>
        <taxon>Actinomycetota</taxon>
        <taxon>Actinomycetes</taxon>
        <taxon>Kitasatosporales</taxon>
        <taxon>Streptomycetaceae</taxon>
        <taxon>Streptomyces</taxon>
    </lineage>
</organism>
<evidence type="ECO:0000313" key="2">
    <source>
        <dbReference type="EMBL" id="BBA20963.1"/>
    </source>
</evidence>
<dbReference type="GO" id="GO:0016765">
    <property type="term" value="F:transferase activity, transferring alkyl or aryl (other than methyl) groups"/>
    <property type="evidence" value="ECO:0007669"/>
    <property type="project" value="InterPro"/>
</dbReference>
<keyword evidence="1 2" id="KW-0808">Transferase</keyword>
<dbReference type="InterPro" id="IPR033964">
    <property type="entry name" value="ABBA"/>
</dbReference>
<gene>
    <name evidence="2" type="primary">rufP</name>
</gene>
<proteinExistence type="predicted"/>
<dbReference type="InterPro" id="IPR017795">
    <property type="entry name" value="ABBA_NscD-like"/>
</dbReference>
<evidence type="ECO:0000256" key="1">
    <source>
        <dbReference type="ARBA" id="ARBA00022679"/>
    </source>
</evidence>
<sequence length="373" mass="39640">MKTASGTSEANMESPLSAGAAGAARLAGLATGLGLGDRSGVCVDTFRAMTHSWGAATAGELPESDVSSDGSPVEFAVGFDDDPSLQFAVEALRPGDCPVDRVVSARATMARLVRRYGADERRWAQVADLYLPEKPATEHVAMFGAEVRQHGDAQFKVWFYPAVGGPEQAAELCERGLAAVGLGAAWDAVAAHMPRGERLDRPVMFSLDLSAAPEARVKLYFRHYATDAGRLAELMASYPGFGAGPVREFCQVMAPEAAADLSAQPPVTCLSFTGARPAAVGGATVYLPMWTYAPDDEVVRRRMNDALAACGRASAPYERALREVASRPLGTGRGIHNYVAWRPGPGRPRLKAYFSPELRHADPAARYALDGQG</sequence>
<name>A0A224AU09_STRAR</name>
<dbReference type="EMBL" id="LC257593">
    <property type="protein sequence ID" value="BBA20963.1"/>
    <property type="molecule type" value="Genomic_DNA"/>
</dbReference>
<dbReference type="GO" id="GO:0009820">
    <property type="term" value="P:alkaloid metabolic process"/>
    <property type="evidence" value="ECO:0007669"/>
    <property type="project" value="InterPro"/>
</dbReference>
<accession>A0A224AU09</accession>
<dbReference type="PANTHER" id="PTHR40627">
    <property type="entry name" value="INDOLE PRENYLTRANSFERASE TDIB-RELATED"/>
    <property type="match status" value="1"/>
</dbReference>
<dbReference type="PANTHER" id="PTHR40627:SF4">
    <property type="entry name" value="PRENYLTRANSFERASE ASQH1-RELATED"/>
    <property type="match status" value="1"/>
</dbReference>
<dbReference type="SFLD" id="SFLDS00036">
    <property type="entry name" value="Aromatic_Prenyltransferase"/>
    <property type="match status" value="1"/>
</dbReference>